<keyword evidence="2 5" id="KW-0689">Ribosomal protein</keyword>
<keyword evidence="3 5" id="KW-0687">Ribonucleoprotein</keyword>
<evidence type="ECO:0000313" key="7">
    <source>
        <dbReference type="EMBL" id="KAA9338366.1"/>
    </source>
</evidence>
<dbReference type="PROSITE" id="PS01015">
    <property type="entry name" value="RIBOSOMAL_L19"/>
    <property type="match status" value="1"/>
</dbReference>
<dbReference type="InterPro" id="IPR038657">
    <property type="entry name" value="Ribosomal_bL19_sf"/>
</dbReference>
<dbReference type="InterPro" id="IPR008991">
    <property type="entry name" value="Translation_prot_SH3-like_sf"/>
</dbReference>
<organism evidence="7 8">
    <name type="scientific">Hymenobacter busanensis</name>
    <dbReference type="NCBI Taxonomy" id="2607656"/>
    <lineage>
        <taxon>Bacteria</taxon>
        <taxon>Pseudomonadati</taxon>
        <taxon>Bacteroidota</taxon>
        <taxon>Cytophagia</taxon>
        <taxon>Cytophagales</taxon>
        <taxon>Hymenobacteraceae</taxon>
        <taxon>Hymenobacter</taxon>
    </lineage>
</organism>
<comment type="caution">
    <text evidence="7">The sequence shown here is derived from an EMBL/GenBank/DDBJ whole genome shotgun (WGS) entry which is preliminary data.</text>
</comment>
<dbReference type="PRINTS" id="PR00061">
    <property type="entry name" value="RIBOSOMALL19"/>
</dbReference>
<name>A0A7L5A112_9BACT</name>
<sequence length="124" mass="14160">MSQLIDLINQESKERRASFPEFAAGDTVNVHVKIREGNKERIQQFQGVVIQRRNANTNGETFTVRKVSNQIGTERIFPIISPNIDKIEVVRRGKVRRARLFYLRGLSGKASRIKEKRVNVAAKA</sequence>
<dbReference type="InterPro" id="IPR018257">
    <property type="entry name" value="Ribosomal_bL19_CS"/>
</dbReference>
<dbReference type="InterPro" id="IPR001857">
    <property type="entry name" value="Ribosomal_bL19"/>
</dbReference>
<evidence type="ECO:0000256" key="4">
    <source>
        <dbReference type="ARBA" id="ARBA00035171"/>
    </source>
</evidence>
<dbReference type="EMBL" id="VTWU01000002">
    <property type="protein sequence ID" value="KAA9338366.1"/>
    <property type="molecule type" value="Genomic_DNA"/>
</dbReference>
<dbReference type="AlphaFoldDB" id="A0A7L5A112"/>
<dbReference type="PANTHER" id="PTHR15680">
    <property type="entry name" value="RIBOSOMAL PROTEIN L19"/>
    <property type="match status" value="1"/>
</dbReference>
<comment type="function">
    <text evidence="5 6">This protein is located at the 30S-50S ribosomal subunit interface and may play a role in the structure and function of the aminoacyl-tRNA binding site.</text>
</comment>
<dbReference type="Pfam" id="PF01245">
    <property type="entry name" value="Ribosomal_L19"/>
    <property type="match status" value="1"/>
</dbReference>
<dbReference type="PANTHER" id="PTHR15680:SF9">
    <property type="entry name" value="LARGE RIBOSOMAL SUBUNIT PROTEIN BL19M"/>
    <property type="match status" value="1"/>
</dbReference>
<proteinExistence type="inferred from homology"/>
<evidence type="ECO:0000256" key="6">
    <source>
        <dbReference type="RuleBase" id="RU000559"/>
    </source>
</evidence>
<dbReference type="SUPFAM" id="SSF50104">
    <property type="entry name" value="Translation proteins SH3-like domain"/>
    <property type="match status" value="1"/>
</dbReference>
<evidence type="ECO:0000256" key="3">
    <source>
        <dbReference type="ARBA" id="ARBA00023274"/>
    </source>
</evidence>
<evidence type="ECO:0000313" key="8">
    <source>
        <dbReference type="Proteomes" id="UP000326380"/>
    </source>
</evidence>
<dbReference type="Proteomes" id="UP000326380">
    <property type="component" value="Unassembled WGS sequence"/>
</dbReference>
<dbReference type="GO" id="GO:0006412">
    <property type="term" value="P:translation"/>
    <property type="evidence" value="ECO:0007669"/>
    <property type="project" value="UniProtKB-UniRule"/>
</dbReference>
<comment type="similarity">
    <text evidence="1 5 6">Belongs to the bacterial ribosomal protein bL19 family.</text>
</comment>
<reference evidence="7 8" key="1">
    <citation type="submission" date="2019-09" db="EMBL/GenBank/DDBJ databases">
        <title>Genome sequence of Hymenobacter sp. M3.</title>
        <authorList>
            <person name="Srinivasan S."/>
        </authorList>
    </citation>
    <scope>NUCLEOTIDE SEQUENCE [LARGE SCALE GENOMIC DNA]</scope>
    <source>
        <strain evidence="7 8">M3</strain>
    </source>
</reference>
<dbReference type="Gene3D" id="2.30.30.790">
    <property type="match status" value="1"/>
</dbReference>
<evidence type="ECO:0000256" key="1">
    <source>
        <dbReference type="ARBA" id="ARBA00005781"/>
    </source>
</evidence>
<gene>
    <name evidence="5" type="primary">rplS</name>
    <name evidence="7" type="ORF">F0P96_05905</name>
</gene>
<dbReference type="NCBIfam" id="TIGR01024">
    <property type="entry name" value="rplS_bact"/>
    <property type="match status" value="1"/>
</dbReference>
<evidence type="ECO:0000256" key="2">
    <source>
        <dbReference type="ARBA" id="ARBA00022980"/>
    </source>
</evidence>
<dbReference type="HAMAP" id="MF_00402">
    <property type="entry name" value="Ribosomal_bL19"/>
    <property type="match status" value="1"/>
</dbReference>
<dbReference type="GO" id="GO:0022625">
    <property type="term" value="C:cytosolic large ribosomal subunit"/>
    <property type="evidence" value="ECO:0007669"/>
    <property type="project" value="TreeGrafter"/>
</dbReference>
<evidence type="ECO:0000256" key="5">
    <source>
        <dbReference type="HAMAP-Rule" id="MF_00402"/>
    </source>
</evidence>
<dbReference type="PIRSF" id="PIRSF002191">
    <property type="entry name" value="Ribosomal_L19"/>
    <property type="match status" value="1"/>
</dbReference>
<protein>
    <recommendedName>
        <fullName evidence="4 5">Large ribosomal subunit protein bL19</fullName>
    </recommendedName>
</protein>
<dbReference type="FunFam" id="2.30.30.790:FF:000001">
    <property type="entry name" value="50S ribosomal protein L19"/>
    <property type="match status" value="1"/>
</dbReference>
<dbReference type="GO" id="GO:0003735">
    <property type="term" value="F:structural constituent of ribosome"/>
    <property type="evidence" value="ECO:0007669"/>
    <property type="project" value="InterPro"/>
</dbReference>
<accession>A0A7L5A112</accession>
<keyword evidence="8" id="KW-1185">Reference proteome</keyword>
<dbReference type="RefSeq" id="WP_151077890.1">
    <property type="nucleotide sequence ID" value="NZ_CP047647.1"/>
</dbReference>